<dbReference type="CDD" id="cd14473">
    <property type="entry name" value="FERM_B-lobe"/>
    <property type="match status" value="1"/>
</dbReference>
<feature type="region of interest" description="Disordered" evidence="1">
    <location>
        <begin position="1005"/>
        <end position="1033"/>
    </location>
</feature>
<dbReference type="SUPFAM" id="SSF50729">
    <property type="entry name" value="PH domain-like"/>
    <property type="match status" value="1"/>
</dbReference>
<dbReference type="InterPro" id="IPR018980">
    <property type="entry name" value="FERM_PH-like_C"/>
</dbReference>
<sequence length="1033" mass="116575">STSVDKHRPALVLYLRVRVYIERIDMIQCNSALHHYYKQLRENLLDHWSGSNSVSEERCWELAELALQADKNEETDEASYYFRAELYFPLWVINQRGLDYLRKNMPKVLNSDNNRLTQHEAKVHFCQEASRSPFALNCHLYGLRRHKADVIDNALIGITDKGIDMWDVGQDGERIPLRNLAWNRMARLSFDKKRLSIGGLDGSKISLYAQTDEKSRYLLSFCKEVHQQLLQINLHFAMTRPPSTRTLPPGWGNEISVDGMGRLRCPIKNFEQNSIDSSNFSTTSGMISDRPPIDMEKASTGTGRDSVQIPGSKATSTVSIPASMTSKTSTPKQSISGQVQIPSKIDTKKKSTIKQEPSPNNGELNVATTEITRMLENARSPPKVPLGRLGTSEVGPEPEYEPAEPRRTPPVSTIEDMSTIRPSPIQPPVVSTPSRAPPILKPYDTVMPVPMNGSYGASTSQNAAALKRAHFGPSKTFDENPTLPSIAESPYSSVLVPGGASRSLHDLRTINAIKQPPNYDASMQNLRHAYYPHPQLYNPQMLQPPPGAHGRQQRWQTYTGDDQLEEWIRKVKMEQELQDRQNFPPHQYPHMYPPHHLTKSEPRLDQTTKMEQELQDRQNFPPHQYPHMYPPHHLTKSEPRLDQTTQIEMHRYLEEMMRQQEMAKAQEQHPKTKRRYASRSPARGKINRVTSMPSHTALLANELNAKYHEEAQAQPTAYRNANALAYAASMPQQPRPMVNIQPAVPTTIPSNVSMVQKEPPSYQETIVRLAEAQAQQQPLPKPATPPNGMNPMVSVNPTQQKNNIGKRASLDPVSMKEDIANYPMMSQLLPELLNGFPSSSSSDETVGAPVIPPTDYESPQYDTPPEEIQENGTLPNDAQLQNWINMQQQQRQVPQYFPQAYSMDFVHRYGPPPQPMRTMASASPPSPPFYYQNTPMAGFMPNTGSPNRGEYIFQHNLAATGPYAQYTLNNLQTPPNISRAHQLSMESRPSLFNQIPQNQGMIMQQQPPQQTLGVQLPPPPPYPQGSPARKVFV</sequence>
<dbReference type="Pfam" id="PF09380">
    <property type="entry name" value="FERM_C"/>
    <property type="match status" value="1"/>
</dbReference>
<dbReference type="Pfam" id="PF00373">
    <property type="entry name" value="FERM_M"/>
    <property type="match status" value="1"/>
</dbReference>
<feature type="domain" description="FERM" evidence="2">
    <location>
        <begin position="1"/>
        <end position="233"/>
    </location>
</feature>
<evidence type="ECO:0000313" key="4">
    <source>
        <dbReference type="WBParaSite" id="ACRNAN_scaffold3711.g27212.t1"/>
    </source>
</evidence>
<feature type="region of interest" description="Disordered" evidence="1">
    <location>
        <begin position="418"/>
        <end position="437"/>
    </location>
</feature>
<proteinExistence type="predicted"/>
<reference evidence="4" key="1">
    <citation type="submission" date="2022-11" db="UniProtKB">
        <authorList>
            <consortium name="WormBaseParasite"/>
        </authorList>
    </citation>
    <scope>IDENTIFICATION</scope>
</reference>
<dbReference type="InterPro" id="IPR011993">
    <property type="entry name" value="PH-like_dom_sf"/>
</dbReference>
<feature type="region of interest" description="Disordered" evidence="1">
    <location>
        <begin position="276"/>
        <end position="340"/>
    </location>
</feature>
<dbReference type="PROSITE" id="PS50057">
    <property type="entry name" value="FERM_3"/>
    <property type="match status" value="1"/>
</dbReference>
<name>A0A914DSQ2_9BILA</name>
<evidence type="ECO:0000259" key="2">
    <source>
        <dbReference type="PROSITE" id="PS50057"/>
    </source>
</evidence>
<dbReference type="SUPFAM" id="SSF47031">
    <property type="entry name" value="Second domain of FERM"/>
    <property type="match status" value="1"/>
</dbReference>
<dbReference type="PANTHER" id="PTHR13429:SF5">
    <property type="entry name" value="PROTEIN EXPANDED"/>
    <property type="match status" value="1"/>
</dbReference>
<organism evidence="3 4">
    <name type="scientific">Acrobeloides nanus</name>
    <dbReference type="NCBI Taxonomy" id="290746"/>
    <lineage>
        <taxon>Eukaryota</taxon>
        <taxon>Metazoa</taxon>
        <taxon>Ecdysozoa</taxon>
        <taxon>Nematoda</taxon>
        <taxon>Chromadorea</taxon>
        <taxon>Rhabditida</taxon>
        <taxon>Tylenchina</taxon>
        <taxon>Cephalobomorpha</taxon>
        <taxon>Cephaloboidea</taxon>
        <taxon>Cephalobidae</taxon>
        <taxon>Acrobeloides</taxon>
    </lineage>
</organism>
<dbReference type="AlphaFoldDB" id="A0A914DSQ2"/>
<dbReference type="Gene3D" id="1.20.80.10">
    <property type="match status" value="1"/>
</dbReference>
<evidence type="ECO:0000256" key="1">
    <source>
        <dbReference type="SAM" id="MobiDB-lite"/>
    </source>
</evidence>
<dbReference type="InterPro" id="IPR035963">
    <property type="entry name" value="FERM_2"/>
</dbReference>
<dbReference type="Gene3D" id="2.30.29.30">
    <property type="entry name" value="Pleckstrin-homology domain (PH domain)/Phosphotyrosine-binding domain (PTB)"/>
    <property type="match status" value="1"/>
</dbReference>
<feature type="compositionally biased region" description="Polar residues" evidence="1">
    <location>
        <begin position="276"/>
        <end position="286"/>
    </location>
</feature>
<accession>A0A914DSQ2</accession>
<dbReference type="PANTHER" id="PTHR13429">
    <property type="entry name" value="FERM DOMAIN (PROTEIN4.1-EZRIN-RADIXIN-MOESIN) FAMILY"/>
    <property type="match status" value="1"/>
</dbReference>
<keyword evidence="3" id="KW-1185">Reference proteome</keyword>
<feature type="compositionally biased region" description="Low complexity" evidence="1">
    <location>
        <begin position="1005"/>
        <end position="1015"/>
    </location>
</feature>
<dbReference type="SMART" id="SM01196">
    <property type="entry name" value="FERM_C"/>
    <property type="match status" value="1"/>
</dbReference>
<protein>
    <submittedName>
        <fullName evidence="4">FERM domain-containing protein</fullName>
    </submittedName>
</protein>
<dbReference type="GO" id="GO:0098592">
    <property type="term" value="C:cytoplasmic side of apical plasma membrane"/>
    <property type="evidence" value="ECO:0007669"/>
    <property type="project" value="TreeGrafter"/>
</dbReference>
<dbReference type="Proteomes" id="UP000887540">
    <property type="component" value="Unplaced"/>
</dbReference>
<feature type="compositionally biased region" description="Polar residues" evidence="1">
    <location>
        <begin position="313"/>
        <end position="340"/>
    </location>
</feature>
<dbReference type="InterPro" id="IPR019748">
    <property type="entry name" value="FERM_central"/>
</dbReference>
<dbReference type="WBParaSite" id="ACRNAN_scaffold3711.g27212.t1">
    <property type="protein sequence ID" value="ACRNAN_scaffold3711.g27212.t1"/>
    <property type="gene ID" value="ACRNAN_scaffold3711.g27212"/>
</dbReference>
<feature type="region of interest" description="Disordered" evidence="1">
    <location>
        <begin position="380"/>
        <end position="411"/>
    </location>
</feature>
<dbReference type="InterPro" id="IPR014352">
    <property type="entry name" value="FERM/acyl-CoA-bd_prot_sf"/>
</dbReference>
<dbReference type="InterPro" id="IPR047145">
    <property type="entry name" value="FRMD6-like"/>
</dbReference>
<feature type="region of interest" description="Disordered" evidence="1">
    <location>
        <begin position="664"/>
        <end position="683"/>
    </location>
</feature>
<evidence type="ECO:0000313" key="3">
    <source>
        <dbReference type="Proteomes" id="UP000887540"/>
    </source>
</evidence>
<dbReference type="GO" id="GO:0035332">
    <property type="term" value="P:positive regulation of hippo signaling"/>
    <property type="evidence" value="ECO:0007669"/>
    <property type="project" value="TreeGrafter"/>
</dbReference>
<dbReference type="InterPro" id="IPR000299">
    <property type="entry name" value="FERM_domain"/>
</dbReference>